<dbReference type="STRING" id="1121400.SAMN02746065_11567"/>
<evidence type="ECO:0000313" key="3">
    <source>
        <dbReference type="Proteomes" id="UP000192418"/>
    </source>
</evidence>
<dbReference type="PANTHER" id="PTHR31964:SF113">
    <property type="entry name" value="USPA DOMAIN-CONTAINING PROTEIN"/>
    <property type="match status" value="1"/>
</dbReference>
<keyword evidence="3" id="KW-1185">Reference proteome</keyword>
<sequence>MDEKRLRVLIAYDGSDLALDAVRYVGKVFPSEITDAVLFYVGKNIPKSFWTMEKELNLSLKTSDVRASMATQAKAFNACLDKAQNILIEAGFPATSIERKVKNTVHGVVRDLVDESMQGYSAVVVGRRGHSRLKDILAGNVPNKLLDKINTIPLIVVGGLPDSRNFLVAFDGSNTIIKAVDHMKKMLDAAACKVLLCHVSKLQKNAGDLTEIDDIEAKLNHSRQELMASGFAVDRVACEILEGKKSLTDAIIEKVAQGQFGTVVVGRRGISALKELLGGRVGEKIFKLAQHLTVWVVR</sequence>
<evidence type="ECO:0000259" key="1">
    <source>
        <dbReference type="Pfam" id="PF00582"/>
    </source>
</evidence>
<dbReference type="InterPro" id="IPR014729">
    <property type="entry name" value="Rossmann-like_a/b/a_fold"/>
</dbReference>
<gene>
    <name evidence="2" type="ORF">SAMN02746065_11567</name>
</gene>
<dbReference type="PANTHER" id="PTHR31964">
    <property type="entry name" value="ADENINE NUCLEOTIDE ALPHA HYDROLASES-LIKE SUPERFAMILY PROTEIN"/>
    <property type="match status" value="1"/>
</dbReference>
<dbReference type="Gene3D" id="3.40.50.620">
    <property type="entry name" value="HUPs"/>
    <property type="match status" value="2"/>
</dbReference>
<feature type="domain" description="UspA" evidence="1">
    <location>
        <begin position="7"/>
        <end position="157"/>
    </location>
</feature>
<protein>
    <submittedName>
        <fullName evidence="2">Nucleotide-binding universal stress protein, UspA family</fullName>
    </submittedName>
</protein>
<dbReference type="EMBL" id="FWXY01000015">
    <property type="protein sequence ID" value="SMC92490.1"/>
    <property type="molecule type" value="Genomic_DNA"/>
</dbReference>
<dbReference type="Pfam" id="PF00582">
    <property type="entry name" value="Usp"/>
    <property type="match status" value="2"/>
</dbReference>
<name>A0A1W2D4R2_9BACT</name>
<feature type="domain" description="UspA" evidence="1">
    <location>
        <begin position="164"/>
        <end position="298"/>
    </location>
</feature>
<proteinExistence type="predicted"/>
<evidence type="ECO:0000313" key="2">
    <source>
        <dbReference type="EMBL" id="SMC92490.1"/>
    </source>
</evidence>
<dbReference type="SUPFAM" id="SSF52402">
    <property type="entry name" value="Adenine nucleotide alpha hydrolases-like"/>
    <property type="match status" value="2"/>
</dbReference>
<organism evidence="2 3">
    <name type="scientific">Desulfocicer vacuolatum DSM 3385</name>
    <dbReference type="NCBI Taxonomy" id="1121400"/>
    <lineage>
        <taxon>Bacteria</taxon>
        <taxon>Pseudomonadati</taxon>
        <taxon>Thermodesulfobacteriota</taxon>
        <taxon>Desulfobacteria</taxon>
        <taxon>Desulfobacterales</taxon>
        <taxon>Desulfobacteraceae</taxon>
        <taxon>Desulfocicer</taxon>
    </lineage>
</organism>
<dbReference type="Proteomes" id="UP000192418">
    <property type="component" value="Unassembled WGS sequence"/>
</dbReference>
<dbReference type="CDD" id="cd00293">
    <property type="entry name" value="USP-like"/>
    <property type="match status" value="2"/>
</dbReference>
<dbReference type="InterPro" id="IPR006016">
    <property type="entry name" value="UspA"/>
</dbReference>
<accession>A0A1W2D4R2</accession>
<reference evidence="2 3" key="1">
    <citation type="submission" date="2017-04" db="EMBL/GenBank/DDBJ databases">
        <authorList>
            <person name="Afonso C.L."/>
            <person name="Miller P.J."/>
            <person name="Scott M.A."/>
            <person name="Spackman E."/>
            <person name="Goraichik I."/>
            <person name="Dimitrov K.M."/>
            <person name="Suarez D.L."/>
            <person name="Swayne D.E."/>
        </authorList>
    </citation>
    <scope>NUCLEOTIDE SEQUENCE [LARGE SCALE GENOMIC DNA]</scope>
    <source>
        <strain evidence="2 3">DSM 3385</strain>
    </source>
</reference>
<dbReference type="AlphaFoldDB" id="A0A1W2D4R2"/>
<dbReference type="RefSeq" id="WP_170923833.1">
    <property type="nucleotide sequence ID" value="NZ_FWXY01000015.1"/>
</dbReference>